<dbReference type="EMBL" id="CP065425">
    <property type="protein sequence ID" value="QQZ09851.1"/>
    <property type="molecule type" value="Genomic_DNA"/>
</dbReference>
<proteinExistence type="predicted"/>
<evidence type="ECO:0000313" key="3">
    <source>
        <dbReference type="Proteomes" id="UP000595691"/>
    </source>
</evidence>
<feature type="transmembrane region" description="Helical" evidence="1">
    <location>
        <begin position="27"/>
        <end position="49"/>
    </location>
</feature>
<keyword evidence="1" id="KW-0472">Membrane</keyword>
<organism evidence="2 3">
    <name type="scientific">Heyndrickxia vini</name>
    <dbReference type="NCBI Taxonomy" id="1476025"/>
    <lineage>
        <taxon>Bacteria</taxon>
        <taxon>Bacillati</taxon>
        <taxon>Bacillota</taxon>
        <taxon>Bacilli</taxon>
        <taxon>Bacillales</taxon>
        <taxon>Bacillaceae</taxon>
        <taxon>Heyndrickxia</taxon>
    </lineage>
</organism>
<keyword evidence="1" id="KW-1133">Transmembrane helix</keyword>
<dbReference type="Proteomes" id="UP000595691">
    <property type="component" value="Chromosome"/>
</dbReference>
<protein>
    <submittedName>
        <fullName evidence="2">Uncharacterized protein</fullName>
    </submittedName>
</protein>
<keyword evidence="1" id="KW-0812">Transmembrane</keyword>
<sequence>MKILLRLLHRIIEVIQMYFSEVFYGNLTVPIVLEAIIIGMIISLSVYFFSKNKWGSIFISVPFSALYLFLFYHYTFHLYFIIFEIVIQFGLINIISILSESKTSNR</sequence>
<keyword evidence="3" id="KW-1185">Reference proteome</keyword>
<reference evidence="2 3" key="1">
    <citation type="submission" date="2020-11" db="EMBL/GenBank/DDBJ databases">
        <title>Taxonomic evaluation of the Bacillus sporothermodurans group of bacteria based on whole genome sequences.</title>
        <authorList>
            <person name="Fiedler G."/>
            <person name="Herbstmann A.-D."/>
            <person name="Doll E."/>
            <person name="Wenning M."/>
            <person name="Brinks E."/>
            <person name="Kabisch J."/>
            <person name="Breitenwieser F."/>
            <person name="Lappann M."/>
            <person name="Boehnlein C."/>
            <person name="Franz C."/>
        </authorList>
    </citation>
    <scope>NUCLEOTIDE SEQUENCE [LARGE SCALE GENOMIC DNA]</scope>
    <source>
        <strain evidence="2 3">JCM 19841</strain>
    </source>
</reference>
<accession>A0ABX7E3N4</accession>
<feature type="transmembrane region" description="Helical" evidence="1">
    <location>
        <begin position="54"/>
        <end position="72"/>
    </location>
</feature>
<evidence type="ECO:0000256" key="1">
    <source>
        <dbReference type="SAM" id="Phobius"/>
    </source>
</evidence>
<feature type="transmembrane region" description="Helical" evidence="1">
    <location>
        <begin position="78"/>
        <end position="98"/>
    </location>
</feature>
<evidence type="ECO:0000313" key="2">
    <source>
        <dbReference type="EMBL" id="QQZ09851.1"/>
    </source>
</evidence>
<gene>
    <name evidence="2" type="ORF">I5776_02410</name>
</gene>
<name>A0ABX7E3N4_9BACI</name>